<gene>
    <name evidence="2" type="ORF">NDU88_008007</name>
</gene>
<organism evidence="2 3">
    <name type="scientific">Pleurodeles waltl</name>
    <name type="common">Iberian ribbed newt</name>
    <dbReference type="NCBI Taxonomy" id="8319"/>
    <lineage>
        <taxon>Eukaryota</taxon>
        <taxon>Metazoa</taxon>
        <taxon>Chordata</taxon>
        <taxon>Craniata</taxon>
        <taxon>Vertebrata</taxon>
        <taxon>Euteleostomi</taxon>
        <taxon>Amphibia</taxon>
        <taxon>Batrachia</taxon>
        <taxon>Caudata</taxon>
        <taxon>Salamandroidea</taxon>
        <taxon>Salamandridae</taxon>
        <taxon>Pleurodelinae</taxon>
        <taxon>Pleurodeles</taxon>
    </lineage>
</organism>
<name>A0AAV7RTI4_PLEWA</name>
<feature type="compositionally biased region" description="Basic and acidic residues" evidence="1">
    <location>
        <begin position="1"/>
        <end position="10"/>
    </location>
</feature>
<feature type="region of interest" description="Disordered" evidence="1">
    <location>
        <begin position="150"/>
        <end position="173"/>
    </location>
</feature>
<comment type="caution">
    <text evidence="2">The sequence shown here is derived from an EMBL/GenBank/DDBJ whole genome shotgun (WGS) entry which is preliminary data.</text>
</comment>
<protein>
    <submittedName>
        <fullName evidence="2">Uncharacterized protein</fullName>
    </submittedName>
</protein>
<reference evidence="2" key="1">
    <citation type="journal article" date="2022" name="bioRxiv">
        <title>Sequencing and chromosome-scale assembly of the giantPleurodeles waltlgenome.</title>
        <authorList>
            <person name="Brown T."/>
            <person name="Elewa A."/>
            <person name="Iarovenko S."/>
            <person name="Subramanian E."/>
            <person name="Araus A.J."/>
            <person name="Petzold A."/>
            <person name="Susuki M."/>
            <person name="Suzuki K.-i.T."/>
            <person name="Hayashi T."/>
            <person name="Toyoda A."/>
            <person name="Oliveira C."/>
            <person name="Osipova E."/>
            <person name="Leigh N.D."/>
            <person name="Simon A."/>
            <person name="Yun M.H."/>
        </authorList>
    </citation>
    <scope>NUCLEOTIDE SEQUENCE</scope>
    <source>
        <strain evidence="2">20211129_DDA</strain>
        <tissue evidence="2">Liver</tissue>
    </source>
</reference>
<dbReference type="EMBL" id="JANPWB010000009">
    <property type="protein sequence ID" value="KAJ1155273.1"/>
    <property type="molecule type" value="Genomic_DNA"/>
</dbReference>
<feature type="compositionally biased region" description="Polar residues" evidence="1">
    <location>
        <begin position="153"/>
        <end position="162"/>
    </location>
</feature>
<evidence type="ECO:0000313" key="2">
    <source>
        <dbReference type="EMBL" id="KAJ1155273.1"/>
    </source>
</evidence>
<feature type="region of interest" description="Disordered" evidence="1">
    <location>
        <begin position="1"/>
        <end position="111"/>
    </location>
</feature>
<evidence type="ECO:0000313" key="3">
    <source>
        <dbReference type="Proteomes" id="UP001066276"/>
    </source>
</evidence>
<accession>A0AAV7RTI4</accession>
<keyword evidence="3" id="KW-1185">Reference proteome</keyword>
<dbReference type="AlphaFoldDB" id="A0AAV7RTI4"/>
<evidence type="ECO:0000256" key="1">
    <source>
        <dbReference type="SAM" id="MobiDB-lite"/>
    </source>
</evidence>
<dbReference type="Proteomes" id="UP001066276">
    <property type="component" value="Chromosome 5"/>
</dbReference>
<sequence>MSDASRDASEHVMAAACPSRSFSGGISHRQVQEGAGESRGHKKARNPRSTTGATLSPAGHRVRRRGEHKARPPAPPKETACLLSQCHSPPGQKRSAHRESTSTGAPGCGSMMNQTEINAQYNYVYEEEEYMNQEDEWDRDMLLDPAWEKQQRKVSSAHTPSASERGLLMIERL</sequence>
<proteinExistence type="predicted"/>